<dbReference type="KEGG" id="tet:TTHERM_00757760"/>
<dbReference type="SUPFAM" id="SSF82185">
    <property type="entry name" value="Histone H3 K4-specific methyltransferase SET7/9 N-terminal domain"/>
    <property type="match status" value="2"/>
</dbReference>
<evidence type="ECO:0000256" key="1">
    <source>
        <dbReference type="ARBA" id="ARBA00022737"/>
    </source>
</evidence>
<dbReference type="Gene3D" id="2.20.110.10">
    <property type="entry name" value="Histone H3 K4-specific methyltransferase SET7/9 N-terminal domain"/>
    <property type="match status" value="2"/>
</dbReference>
<dbReference type="Proteomes" id="UP000009168">
    <property type="component" value="Unassembled WGS sequence"/>
</dbReference>
<dbReference type="InParanoid" id="Q23JN0"/>
<reference evidence="3" key="1">
    <citation type="journal article" date="2006" name="PLoS Biol.">
        <title>Macronuclear genome sequence of the ciliate Tetrahymena thermophila, a model eukaryote.</title>
        <authorList>
            <person name="Eisen J.A."/>
            <person name="Coyne R.S."/>
            <person name="Wu M."/>
            <person name="Wu D."/>
            <person name="Thiagarajan M."/>
            <person name="Wortman J.R."/>
            <person name="Badger J.H."/>
            <person name="Ren Q."/>
            <person name="Amedeo P."/>
            <person name="Jones K.M."/>
            <person name="Tallon L.J."/>
            <person name="Delcher A.L."/>
            <person name="Salzberg S.L."/>
            <person name="Silva J.C."/>
            <person name="Haas B.J."/>
            <person name="Majoros W.H."/>
            <person name="Farzad M."/>
            <person name="Carlton J.M."/>
            <person name="Smith R.K. Jr."/>
            <person name="Garg J."/>
            <person name="Pearlman R.E."/>
            <person name="Karrer K.M."/>
            <person name="Sun L."/>
            <person name="Manning G."/>
            <person name="Elde N.C."/>
            <person name="Turkewitz A.P."/>
            <person name="Asai D.J."/>
            <person name="Wilkes D.E."/>
            <person name="Wang Y."/>
            <person name="Cai H."/>
            <person name="Collins K."/>
            <person name="Stewart B.A."/>
            <person name="Lee S.R."/>
            <person name="Wilamowska K."/>
            <person name="Weinberg Z."/>
            <person name="Ruzzo W.L."/>
            <person name="Wloga D."/>
            <person name="Gaertig J."/>
            <person name="Frankel J."/>
            <person name="Tsao C.-C."/>
            <person name="Gorovsky M.A."/>
            <person name="Keeling P.J."/>
            <person name="Waller R.F."/>
            <person name="Patron N.J."/>
            <person name="Cherry J.M."/>
            <person name="Stover N.A."/>
            <person name="Krieger C.J."/>
            <person name="del Toro C."/>
            <person name="Ryder H.F."/>
            <person name="Williamson S.C."/>
            <person name="Barbeau R.A."/>
            <person name="Hamilton E.P."/>
            <person name="Orias E."/>
        </authorList>
    </citation>
    <scope>NUCLEOTIDE SEQUENCE [LARGE SCALE GENOMIC DNA]</scope>
    <source>
        <strain evidence="3">SB210</strain>
    </source>
</reference>
<dbReference type="SMART" id="SM00698">
    <property type="entry name" value="MORN"/>
    <property type="match status" value="5"/>
</dbReference>
<proteinExistence type="predicted"/>
<dbReference type="OrthoDB" id="270720at2759"/>
<dbReference type="AlphaFoldDB" id="Q23JN0"/>
<evidence type="ECO:0000313" key="3">
    <source>
        <dbReference type="Proteomes" id="UP000009168"/>
    </source>
</evidence>
<keyword evidence="3" id="KW-1185">Reference proteome</keyword>
<name>Q23JN0_TETTS</name>
<dbReference type="eggNOG" id="KOG0229">
    <property type="taxonomic scope" value="Eukaryota"/>
</dbReference>
<gene>
    <name evidence="2" type="ORF">TTHERM_00757760</name>
</gene>
<dbReference type="GeneID" id="7827445"/>
<dbReference type="RefSeq" id="XP_001016958.3">
    <property type="nucleotide sequence ID" value="XM_001016958.3"/>
</dbReference>
<sequence length="421" mass="48411">MKVTNTAPNQIIQYRSCSSNRSPIYIQYPKTYVKTIQIPKYTTNLVHISTKQIPIINVKKEQKIVLPTQYHSTPICKVQNSSQKKQETTINQDCLETLQTSKEINEKNEQSIESINFIKGINNQSYEQENSLVTQNLSQNISLMYQNPVRQNSQKVLFPLTPNMNNNSFFLDNRVNKHQTTSQNTSYISTTTRIRSLSPVILTPKVQRVQKIPVITKMYSSQINLHPVSTSIINTIPIQKINLISPQNIITTNTIIHRKYQDGSIYEGQLQNNQKQGKGKLIFTDGSYYIGEFLNDQINGLGEYYSRDNKLIYEGEWSSNKYHGRGIYHNILNKQSHNQEKLAVDYNDFANYESLWTEYEGQFFEGQKNGTGLIQFIDGSQYFGGFKHDEIDGAGVYTLNNETKQQVTGSWSQNKLEILLN</sequence>
<dbReference type="STRING" id="312017.Q23JN0"/>
<dbReference type="InterPro" id="IPR003409">
    <property type="entry name" value="MORN"/>
</dbReference>
<keyword evidence="1" id="KW-0677">Repeat</keyword>
<dbReference type="Pfam" id="PF02493">
    <property type="entry name" value="MORN"/>
    <property type="match status" value="5"/>
</dbReference>
<dbReference type="PANTHER" id="PTHR23084">
    <property type="entry name" value="PHOSPHATIDYLINOSITOL-4-PHOSPHATE 5-KINASE RELATED"/>
    <property type="match status" value="1"/>
</dbReference>
<evidence type="ECO:0000313" key="2">
    <source>
        <dbReference type="EMBL" id="EAR96713.3"/>
    </source>
</evidence>
<dbReference type="HOGENOM" id="CLU_651340_0_0_1"/>
<protein>
    <submittedName>
        <fullName evidence="2">MORN motif protein</fullName>
    </submittedName>
</protein>
<accession>Q23JN0</accession>
<organism evidence="2 3">
    <name type="scientific">Tetrahymena thermophila (strain SB210)</name>
    <dbReference type="NCBI Taxonomy" id="312017"/>
    <lineage>
        <taxon>Eukaryota</taxon>
        <taxon>Sar</taxon>
        <taxon>Alveolata</taxon>
        <taxon>Ciliophora</taxon>
        <taxon>Intramacronucleata</taxon>
        <taxon>Oligohymenophorea</taxon>
        <taxon>Hymenostomatida</taxon>
        <taxon>Tetrahymenina</taxon>
        <taxon>Tetrahymenidae</taxon>
        <taxon>Tetrahymena</taxon>
    </lineage>
</organism>
<dbReference type="PANTHER" id="PTHR23084:SF263">
    <property type="entry name" value="MORN REPEAT-CONTAINING PROTEIN 1"/>
    <property type="match status" value="1"/>
</dbReference>
<dbReference type="EMBL" id="GG662685">
    <property type="protein sequence ID" value="EAR96713.3"/>
    <property type="molecule type" value="Genomic_DNA"/>
</dbReference>